<evidence type="ECO:0000313" key="7">
    <source>
        <dbReference type="EMBL" id="MPC44831.1"/>
    </source>
</evidence>
<protein>
    <submittedName>
        <fullName evidence="7">Cold shock domain-containing protein E1</fullName>
    </submittedName>
</protein>
<dbReference type="PANTHER" id="PTHR12913">
    <property type="entry name" value="UNR PROTEIN N-RAS UPSTREAM GENE PROTEIN"/>
    <property type="match status" value="1"/>
</dbReference>
<dbReference type="InterPro" id="IPR011129">
    <property type="entry name" value="CSD"/>
</dbReference>
<dbReference type="InterPro" id="IPR012340">
    <property type="entry name" value="NA-bd_OB-fold"/>
</dbReference>
<feature type="domain" description="CSD" evidence="6">
    <location>
        <begin position="162"/>
        <end position="229"/>
    </location>
</feature>
<keyword evidence="4" id="KW-0694">RNA-binding</keyword>
<dbReference type="SUPFAM" id="SSF50249">
    <property type="entry name" value="Nucleic acid-binding proteins"/>
    <property type="match status" value="1"/>
</dbReference>
<comment type="subcellular location">
    <subcellularLocation>
        <location evidence="1">Cytoplasm</location>
    </subcellularLocation>
</comment>
<comment type="caution">
    <text evidence="7">The sequence shown here is derived from an EMBL/GenBank/DDBJ whole genome shotgun (WGS) entry which is preliminary data.</text>
</comment>
<dbReference type="Pfam" id="PF23456">
    <property type="entry name" value="CSDE1"/>
    <property type="match status" value="2"/>
</dbReference>
<dbReference type="PROSITE" id="PS00352">
    <property type="entry name" value="CSD_1"/>
    <property type="match status" value="1"/>
</dbReference>
<gene>
    <name evidence="7" type="primary">Csde1_1</name>
    <name evidence="7" type="ORF">E2C01_038512</name>
</gene>
<dbReference type="CDD" id="cd04458">
    <property type="entry name" value="CSP_CDS"/>
    <property type="match status" value="1"/>
</dbReference>
<dbReference type="GO" id="GO:0003723">
    <property type="term" value="F:RNA binding"/>
    <property type="evidence" value="ECO:0007669"/>
    <property type="project" value="UniProtKB-KW"/>
</dbReference>
<accession>A0A5B7FCE6</accession>
<evidence type="ECO:0000256" key="2">
    <source>
        <dbReference type="ARBA" id="ARBA00022490"/>
    </source>
</evidence>
<keyword evidence="3" id="KW-0677">Repeat</keyword>
<dbReference type="EMBL" id="VSRR010006459">
    <property type="protein sequence ID" value="MPC44831.1"/>
    <property type="molecule type" value="Genomic_DNA"/>
</dbReference>
<evidence type="ECO:0000256" key="3">
    <source>
        <dbReference type="ARBA" id="ARBA00022737"/>
    </source>
</evidence>
<dbReference type="InterPro" id="IPR019844">
    <property type="entry name" value="CSD_CS"/>
</dbReference>
<keyword evidence="8" id="KW-1185">Reference proteome</keyword>
<dbReference type="Pfam" id="PF00313">
    <property type="entry name" value="CSD"/>
    <property type="match status" value="1"/>
</dbReference>
<comment type="similarity">
    <text evidence="5">Belongs to the UNR family.</text>
</comment>
<dbReference type="InterPro" id="IPR056400">
    <property type="entry name" value="CSDE1"/>
</dbReference>
<dbReference type="Proteomes" id="UP000324222">
    <property type="component" value="Unassembled WGS sequence"/>
</dbReference>
<dbReference type="AlphaFoldDB" id="A0A5B7FCE6"/>
<dbReference type="SMART" id="SM00357">
    <property type="entry name" value="CSP"/>
    <property type="match status" value="1"/>
</dbReference>
<dbReference type="InterPro" id="IPR002059">
    <property type="entry name" value="CSP_DNA-bd"/>
</dbReference>
<evidence type="ECO:0000256" key="1">
    <source>
        <dbReference type="ARBA" id="ARBA00004496"/>
    </source>
</evidence>
<dbReference type="Gene3D" id="2.40.50.140">
    <property type="entry name" value="Nucleic acid-binding proteins"/>
    <property type="match status" value="1"/>
</dbReference>
<keyword evidence="2" id="KW-0963">Cytoplasm</keyword>
<proteinExistence type="inferred from homology"/>
<name>A0A5B7FCE6_PORTR</name>
<evidence type="ECO:0000256" key="4">
    <source>
        <dbReference type="ARBA" id="ARBA00022884"/>
    </source>
</evidence>
<dbReference type="OrthoDB" id="74319at2759"/>
<dbReference type="PROSITE" id="PS51857">
    <property type="entry name" value="CSD_2"/>
    <property type="match status" value="1"/>
</dbReference>
<evidence type="ECO:0000313" key="8">
    <source>
        <dbReference type="Proteomes" id="UP000324222"/>
    </source>
</evidence>
<sequence>MKTPVVILIVIWETETNPHSDVHKLHHVAYAPPAMRWCVSPLVASTRLCLSAKSLLVSNSPPLVGSQESHQEKRYKGIFMDGDSYSNDLPPAPHPFLFYVIHHQPSFMVEVKFGERDQKGDFTLRHGDWVQFNIATDRRDHLQKATNISLLDDSFNVSGEKREHGVIAALKDGYGFIKCADRDARLFFHYSELLDPENEISVNDEVMFTVAQDTTNQSPNRQSAIRIHRVNSGTVKFEVLVTEGVQGHVAIEAPASPRTPTKASGRSSPSEKIEEPGVISYIQDGVKQTINYYAKNCDRPVQVGDKVEFNIYKVKRTKELIAMGVKVVRLNTTIRQSTNNLTSAPGMVPSRAVLSTSPSFPA</sequence>
<organism evidence="7 8">
    <name type="scientific">Portunus trituberculatus</name>
    <name type="common">Swimming crab</name>
    <name type="synonym">Neptunus trituberculatus</name>
    <dbReference type="NCBI Taxonomy" id="210409"/>
    <lineage>
        <taxon>Eukaryota</taxon>
        <taxon>Metazoa</taxon>
        <taxon>Ecdysozoa</taxon>
        <taxon>Arthropoda</taxon>
        <taxon>Crustacea</taxon>
        <taxon>Multicrustacea</taxon>
        <taxon>Malacostraca</taxon>
        <taxon>Eumalacostraca</taxon>
        <taxon>Eucarida</taxon>
        <taxon>Decapoda</taxon>
        <taxon>Pleocyemata</taxon>
        <taxon>Brachyura</taxon>
        <taxon>Eubrachyura</taxon>
        <taxon>Portunoidea</taxon>
        <taxon>Portunidae</taxon>
        <taxon>Portuninae</taxon>
        <taxon>Portunus</taxon>
    </lineage>
</organism>
<evidence type="ECO:0000259" key="6">
    <source>
        <dbReference type="PROSITE" id="PS51857"/>
    </source>
</evidence>
<evidence type="ECO:0000256" key="5">
    <source>
        <dbReference type="ARBA" id="ARBA00044751"/>
    </source>
</evidence>
<reference evidence="7 8" key="1">
    <citation type="submission" date="2019-05" db="EMBL/GenBank/DDBJ databases">
        <title>Another draft genome of Portunus trituberculatus and its Hox gene families provides insights of decapod evolution.</title>
        <authorList>
            <person name="Jeong J.-H."/>
            <person name="Song I."/>
            <person name="Kim S."/>
            <person name="Choi T."/>
            <person name="Kim D."/>
            <person name="Ryu S."/>
            <person name="Kim W."/>
        </authorList>
    </citation>
    <scope>NUCLEOTIDE SEQUENCE [LARGE SCALE GENOMIC DNA]</scope>
    <source>
        <tissue evidence="7">Muscle</tissue>
    </source>
</reference>
<dbReference type="GO" id="GO:0005737">
    <property type="term" value="C:cytoplasm"/>
    <property type="evidence" value="ECO:0007669"/>
    <property type="project" value="UniProtKB-SubCell"/>
</dbReference>
<dbReference type="PANTHER" id="PTHR12913:SF1">
    <property type="entry name" value="COLD SHOCK DOMAIN-CONTAINING PROTEIN E1"/>
    <property type="match status" value="1"/>
</dbReference>